<feature type="domain" description="Dienelactone hydrolase" evidence="1">
    <location>
        <begin position="42"/>
        <end position="239"/>
    </location>
</feature>
<name>Q6BHC1_DEBHA</name>
<dbReference type="Proteomes" id="UP000000599">
    <property type="component" value="Chromosome G"/>
</dbReference>
<dbReference type="GO" id="GO:0016787">
    <property type="term" value="F:hydrolase activity"/>
    <property type="evidence" value="ECO:0007669"/>
    <property type="project" value="InterPro"/>
</dbReference>
<dbReference type="STRING" id="284592.Q6BHC1"/>
<dbReference type="Pfam" id="PF01738">
    <property type="entry name" value="DLH"/>
    <property type="match status" value="1"/>
</dbReference>
<dbReference type="InterPro" id="IPR002925">
    <property type="entry name" value="Dienelactn_hydro"/>
</dbReference>
<dbReference type="HOGENOM" id="CLU_054590_2_1_1"/>
<dbReference type="OMA" id="PGKCCFE"/>
<dbReference type="RefSeq" id="XP_462400.2">
    <property type="nucleotide sequence ID" value="XM_462400.1"/>
</dbReference>
<evidence type="ECO:0000259" key="1">
    <source>
        <dbReference type="Pfam" id="PF01738"/>
    </source>
</evidence>
<dbReference type="PANTHER" id="PTHR17630">
    <property type="entry name" value="DIENELACTONE HYDROLASE"/>
    <property type="match status" value="1"/>
</dbReference>
<reference evidence="2 3" key="1">
    <citation type="journal article" date="2004" name="Nature">
        <title>Genome evolution in yeasts.</title>
        <authorList>
            <consortium name="Genolevures"/>
            <person name="Dujon B."/>
            <person name="Sherman D."/>
            <person name="Fischer G."/>
            <person name="Durrens P."/>
            <person name="Casaregola S."/>
            <person name="Lafontaine I."/>
            <person name="de Montigny J."/>
            <person name="Marck C."/>
            <person name="Neuveglise C."/>
            <person name="Talla E."/>
            <person name="Goffard N."/>
            <person name="Frangeul L."/>
            <person name="Aigle M."/>
            <person name="Anthouard V."/>
            <person name="Babour A."/>
            <person name="Barbe V."/>
            <person name="Barnay S."/>
            <person name="Blanchin S."/>
            <person name="Beckerich J.M."/>
            <person name="Beyne E."/>
            <person name="Bleykasten C."/>
            <person name="Boisrame A."/>
            <person name="Boyer J."/>
            <person name="Cattolico L."/>
            <person name="Confanioleri F."/>
            <person name="de Daruvar A."/>
            <person name="Despons L."/>
            <person name="Fabre E."/>
            <person name="Fairhead C."/>
            <person name="Ferry-Dumazet H."/>
            <person name="Groppi A."/>
            <person name="Hantraye F."/>
            <person name="Hennequin C."/>
            <person name="Jauniaux N."/>
            <person name="Joyet P."/>
            <person name="Kachouri R."/>
            <person name="Kerrest A."/>
            <person name="Koszul R."/>
            <person name="Lemaire M."/>
            <person name="Lesur I."/>
            <person name="Ma L."/>
            <person name="Muller H."/>
            <person name="Nicaud J.M."/>
            <person name="Nikolski M."/>
            <person name="Oztas S."/>
            <person name="Ozier-Kalogeropoulos O."/>
            <person name="Pellenz S."/>
            <person name="Potier S."/>
            <person name="Richard G.F."/>
            <person name="Straub M.L."/>
            <person name="Suleau A."/>
            <person name="Swennene D."/>
            <person name="Tekaia F."/>
            <person name="Wesolowski-Louvel M."/>
            <person name="Westhof E."/>
            <person name="Wirth B."/>
            <person name="Zeniou-Meyer M."/>
            <person name="Zivanovic I."/>
            <person name="Bolotin-Fukuhara M."/>
            <person name="Thierry A."/>
            <person name="Bouchier C."/>
            <person name="Caudron B."/>
            <person name="Scarpelli C."/>
            <person name="Gaillardin C."/>
            <person name="Weissenbach J."/>
            <person name="Wincker P."/>
            <person name="Souciet J.L."/>
        </authorList>
    </citation>
    <scope>NUCLEOTIDE SEQUENCE [LARGE SCALE GENOMIC DNA]</scope>
    <source>
        <strain evidence="3">ATCC 36239 / CBS 767 / BCRC 21394 / JCM 1990 / NBRC 0083 / IGC 2968</strain>
    </source>
</reference>
<dbReference type="SUPFAM" id="SSF53474">
    <property type="entry name" value="alpha/beta-Hydrolases"/>
    <property type="match status" value="1"/>
</dbReference>
<dbReference type="EMBL" id="CR382139">
    <property type="protein sequence ID" value="CAG90909.2"/>
    <property type="molecule type" value="Genomic_DNA"/>
</dbReference>
<dbReference type="OrthoDB" id="17560at2759"/>
<dbReference type="VEuPathDB" id="FungiDB:DEHA2G19712g"/>
<dbReference type="FunCoup" id="Q6BHC1">
    <property type="interactions" value="268"/>
</dbReference>
<dbReference type="GeneID" id="2905345"/>
<dbReference type="ESTHER" id="debha-q6bhc1">
    <property type="family name" value="Dienelactone_hydrolase"/>
</dbReference>
<evidence type="ECO:0000313" key="3">
    <source>
        <dbReference type="Proteomes" id="UP000000599"/>
    </source>
</evidence>
<keyword evidence="3" id="KW-1185">Reference proteome</keyword>
<dbReference type="AlphaFoldDB" id="Q6BHC1"/>
<dbReference type="eggNOG" id="KOG3043">
    <property type="taxonomic scope" value="Eukaryota"/>
</dbReference>
<dbReference type="KEGG" id="dha:DEHA2G19712g"/>
<evidence type="ECO:0000313" key="2">
    <source>
        <dbReference type="EMBL" id="CAG90909.2"/>
    </source>
</evidence>
<sequence>MASNKPGACCLKVVYHEGEAKGQFKEIAGLDSYQTGEKFGDEEIIVILTDIYGYKLPNVALLADQLSEMSCRQVVIPDILMGEPVTSYADEFPTWIQKHSPEITRPIVDGFLAQLTKEKSPKSLFGVGYCFGAKYCIQNLAKDGYFTAAAVAHPSFVTIEEVEAVTKPILISAAETDPIFTEELRNKTIETLAANKVTYQYDLFSGVSHGFAVKGDLSIPQVKYANEKVLIDQVYFFSQF</sequence>
<dbReference type="InParanoid" id="Q6BHC1"/>
<protein>
    <submittedName>
        <fullName evidence="2">DEHA2G19712p</fullName>
    </submittedName>
</protein>
<organism evidence="2 3">
    <name type="scientific">Debaryomyces hansenii (strain ATCC 36239 / CBS 767 / BCRC 21394 / JCM 1990 / NBRC 0083 / IGC 2968)</name>
    <name type="common">Yeast</name>
    <name type="synonym">Torulaspora hansenii</name>
    <dbReference type="NCBI Taxonomy" id="284592"/>
    <lineage>
        <taxon>Eukaryota</taxon>
        <taxon>Fungi</taxon>
        <taxon>Dikarya</taxon>
        <taxon>Ascomycota</taxon>
        <taxon>Saccharomycotina</taxon>
        <taxon>Pichiomycetes</taxon>
        <taxon>Debaryomycetaceae</taxon>
        <taxon>Debaryomyces</taxon>
    </lineage>
</organism>
<proteinExistence type="predicted"/>
<dbReference type="Gene3D" id="3.40.50.1820">
    <property type="entry name" value="alpha/beta hydrolase"/>
    <property type="match status" value="1"/>
</dbReference>
<dbReference type="PANTHER" id="PTHR17630:SF44">
    <property type="entry name" value="PROTEIN AIM2"/>
    <property type="match status" value="1"/>
</dbReference>
<dbReference type="InterPro" id="IPR029058">
    <property type="entry name" value="AB_hydrolase_fold"/>
</dbReference>
<gene>
    <name evidence="2" type="ordered locus">DEHA2G19712g</name>
</gene>
<accession>Q6BHC1</accession>